<feature type="domain" description="Tudor" evidence="2">
    <location>
        <begin position="717"/>
        <end position="776"/>
    </location>
</feature>
<gene>
    <name evidence="3" type="ORF">HOLleu_23373</name>
</gene>
<dbReference type="Proteomes" id="UP001152320">
    <property type="component" value="Chromosome 11"/>
</dbReference>
<feature type="compositionally biased region" description="Polar residues" evidence="1">
    <location>
        <begin position="869"/>
        <end position="880"/>
    </location>
</feature>
<dbReference type="PANTHER" id="PTHR22948:SF29">
    <property type="entry name" value="FI02030P-RELATED"/>
    <property type="match status" value="1"/>
</dbReference>
<feature type="domain" description="Tudor" evidence="2">
    <location>
        <begin position="515"/>
        <end position="573"/>
    </location>
</feature>
<comment type="caution">
    <text evidence="3">The sequence shown here is derived from an EMBL/GenBank/DDBJ whole genome shotgun (WGS) entry which is preliminary data.</text>
</comment>
<dbReference type="SMART" id="SM00333">
    <property type="entry name" value="TUDOR"/>
    <property type="match status" value="11"/>
</dbReference>
<dbReference type="PROSITE" id="PS50304">
    <property type="entry name" value="TUDOR"/>
    <property type="match status" value="11"/>
</dbReference>
<feature type="compositionally biased region" description="Acidic residues" evidence="1">
    <location>
        <begin position="2506"/>
        <end position="2527"/>
    </location>
</feature>
<feature type="region of interest" description="Disordered" evidence="1">
    <location>
        <begin position="413"/>
        <end position="461"/>
    </location>
</feature>
<sequence>MATSVYNCYMPKIGERKEVMVSHAECDKDNQVFVIWGQFEIAHVEKIEDALAELQDVAQRKEHPRGQLRPGDLCLAKSIQDNQWHRASIQTATGNDVLAFYVDYGSTEFVPRSRIRTLDETLALDYEAQAAKLLLRGIQPIFVRGGIKPGTLDYLDRYIVNKVFSCEPLELDGNAVYVKLYSLNGKRDVSAQFITDGFAEPGTHQPSIHSQPRQEEVETLHLPVMGMDVGQRDRVYVSHVVSPTQFWLQQEVVAVDLDDMMTDLQSYFGPEGGHRAEPLSNVIPNMPCVTRFSEDGQFYRAQVLRSTGLKSCEVFFVDYGNSEEVNITDLRALPKHFSKLPGAAIEGGLSGIDPASCTQKASVARFEELTVEKILCIKVDSVEGQKVLVSMVDPRSELNLSIGETLLKEKLATRTVARRMQSPKSPTDAFSSSGRSSSRTSNSSLPSPRGHSPVGKFKHPSLRVGSSHPVTVTYINSSCDFACQLLSDSPEFESMSEMLQREYSSKNPREGKLPNMQVGSVCCAQFSEDSNWYRAEVKNVTDMSAEVVFVDYGNHDVLPFSKIKQLDPSYMKMEAQSITCRMENIEDIPRHSDQMKVKFEELVGENELDAKICRIEGSVYIVELVDKMKRLNINEQMERFCASLKPHHQAPSSRNAAIEEFRKVDPKRREKMKVYVSNVESPNLFHCQPVSSAEELQNLMDDLNAHIGSTSAATKFQPKLQAPCVAQYSEDQIWYRAVVTGIKRSGDVEVRFVDFGNHETVSPGAIRPLASRFMAFPMQGIPCSLEGVSFKSWMDDDINKFTDMSGESELEVIFGNRVGENYEVKLISETGLCINEVFQSPARVTSPKERQPQPSHKVASSGRGDGHQQKASAPTTQGETGQYKERELKVGSTLDVYISHVENLSELWCQPAFTTKDLEYLMGQLHKKYSRLRPNELSVSNPRLGMACVAQFTEDKNWYRALVTNKQLNRVYVCFVDYGNFEYVPVSGIKKIDEDVMQTPVVAVKCSLKGAKDLESPQRVKKLQSLIDEVDCFSCNVISSANGVFEVDFTFGGGKSVADVLKRVAKQEEPKAAPMKLQTPPRGQRSSPKSPTSPKPSGMSYKDRSPPQPQRQFQSRPTSVPAPLPPKQDKSSDWDVEEAPSPSLPTPAPVVKAPPVAVPPPTFKHIKQQADLMVLQEFVDVVVSFIESPSKFWIQLASLCAEVDALMEKLNDEVSSGKLKKVSKVENGQLCVVRSPTDEALYRARVLKMVGEEVEVYYVDYGNRENVSKEAIFVISPELLKFPAQAIQCTLSSISKASPFTDDVVEKFTELTMDKQLVAKPVKRSVNRVEMELSDTSGEEDVNISLEVKKVLDESKMTTLPMADIPDDKSTAYVTQVEEDGSFYLQLASSTELLEQLHSEIQTAYAEEVPALAEAKPGQLCCGLYSEDNEWYRGVVESVLDSGEAKVKFVDYGNSSTSKVSDLKELQVSFLDKPPVAVKCELHDVPLTGISEIGNLLEELTLEKELTCQFLDKDIPCQVALSENDVNINAEISKRFDHSSEQPEVPTPEAGTHWVFPSMEVGKKIEAYVSSVVSPEYFFCQPVSVTQNLEDLMVEMQSVYCQDSAELLLSSGEILNGTLCAALYAEDNQWYRAEVVHQENDQVTVIFPDYGNSDVVEKKNLKVLHKKHSDLPLNAICCKLHGVKATSNSWTPESCGYFEAEVMDKLLLAEILEAPTACSQVGKAIHSVTLLDMGIKLTDKLIQAGHAVDINSVDEMSTTEKGELQLSSSPTFAGFSSYQLKEGTSEGIFITAVTSLNDFFIQLTRHGDEVAEFGAKVDEFYKNNEAPCVENVEVGVPCVAQFSEDEVWYRAVVEEITEDKVYVTFVDYGNGDTVLASSIKKLEEQFAKQPAYSFRSRLAGIEKSQSTDESNVEKFEGYMEKETLIGKFFCAKDGILDVQIQDEGTSVAFHIGLEEDLTQYQLSQLASSVTDEPNVTTSTSMYPGYVAKSLPQGTLAGIFLTSVTSLKEFYIQLTLDADPVANFTAELDEFYKQTETPSLETVEVGAICAAQFADDEVWYRAMVTSVEEDNADVLFVDYGNSDLTAKSTLKKLDEKFLSTPTFAIRCQLAGVDTSIDDEGVLAKFEEFLESETLQVKVVSGGDSHLCVQILQDGESITEHLGFKENVPKDMPDSSGSFSSFDMAPGDTEPVYLTSVTSLSDFAIQLKKFEDAVSDFSAKFDEFYKNNEIPPITSASVGTRCGAKFQDDEVWYRGIIDHIEADVAEVTFIDYGNSDAFNISELRELQKDFAVQHAYSFKCSLAGIGKNEITEDMETEFGEYLENDNLVAKVIRAQDEKLVVQLLDGDTSVAVQLGLSEDLDAEKMGEQIDTTAHSLAEDALSSAIKDIELEDSVSSTEEAGEQVTPEGAEVAACNPEEIASTLIQEVIDSACKEVSRLTIDEDECKQNGEAQELTTTTEVSPPGIDVASPGNAPEEEEDEFEDAQTSPRDETSIHEKTEDREIVKEEDNCEVNEDEAPQGEEDEFEDAETSPRDEISTHEKTEDGENVTADDVTKDEVDESVKVWEQSCLSSEDRGQDAIDESKEKDEDEILRDGQLKSDDNEVGSGEVGRVENSVELEEAEVEEEQKVEDGEMIAEDVVENGVKKEGETENGEGTGESQKEVGAENGEDGEQKESIDAVNNGEEVKQDDGGEMGSLKVEVPGVKSVDQNPPDGDSIQGDVKEGEEHT</sequence>
<feature type="domain" description="Tudor" evidence="2">
    <location>
        <begin position="1414"/>
        <end position="1473"/>
    </location>
</feature>
<feature type="region of interest" description="Disordered" evidence="1">
    <location>
        <begin position="2441"/>
        <end position="2726"/>
    </location>
</feature>
<feature type="domain" description="Tudor" evidence="2">
    <location>
        <begin position="67"/>
        <end position="125"/>
    </location>
</feature>
<evidence type="ECO:0000259" key="2">
    <source>
        <dbReference type="PROSITE" id="PS50304"/>
    </source>
</evidence>
<evidence type="ECO:0000313" key="3">
    <source>
        <dbReference type="EMBL" id="KAJ8033209.1"/>
    </source>
</evidence>
<dbReference type="InterPro" id="IPR035437">
    <property type="entry name" value="SNase_OB-fold_sf"/>
</dbReference>
<protein>
    <submittedName>
        <fullName evidence="3">Tudor domain-containing protein 1</fullName>
    </submittedName>
</protein>
<reference evidence="3" key="1">
    <citation type="submission" date="2021-10" db="EMBL/GenBank/DDBJ databases">
        <title>Tropical sea cucumber genome reveals ecological adaptation and Cuvierian tubules defense mechanism.</title>
        <authorList>
            <person name="Chen T."/>
        </authorList>
    </citation>
    <scope>NUCLEOTIDE SEQUENCE</scope>
    <source>
        <strain evidence="3">Nanhai2018</strain>
        <tissue evidence="3">Muscle</tissue>
    </source>
</reference>
<feature type="domain" description="Tudor" evidence="2">
    <location>
        <begin position="2233"/>
        <end position="2291"/>
    </location>
</feature>
<dbReference type="Gene3D" id="2.30.30.140">
    <property type="match status" value="11"/>
</dbReference>
<dbReference type="InterPro" id="IPR050621">
    <property type="entry name" value="Tudor_domain_containing"/>
</dbReference>
<feature type="compositionally biased region" description="Low complexity" evidence="1">
    <location>
        <begin position="1110"/>
        <end position="1119"/>
    </location>
</feature>
<feature type="domain" description="Tudor" evidence="2">
    <location>
        <begin position="941"/>
        <end position="999"/>
    </location>
</feature>
<feature type="region of interest" description="Disordered" evidence="1">
    <location>
        <begin position="843"/>
        <end position="883"/>
    </location>
</feature>
<feature type="compositionally biased region" description="Low complexity" evidence="1">
    <location>
        <begin position="431"/>
        <end position="449"/>
    </location>
</feature>
<dbReference type="OrthoDB" id="341421at2759"/>
<dbReference type="Pfam" id="PF00567">
    <property type="entry name" value="TUDOR"/>
    <property type="match status" value="11"/>
</dbReference>
<evidence type="ECO:0000256" key="1">
    <source>
        <dbReference type="SAM" id="MobiDB-lite"/>
    </source>
</evidence>
<feature type="domain" description="Tudor" evidence="2">
    <location>
        <begin position="1224"/>
        <end position="1282"/>
    </location>
</feature>
<feature type="domain" description="Tudor" evidence="2">
    <location>
        <begin position="1831"/>
        <end position="1889"/>
    </location>
</feature>
<feature type="compositionally biased region" description="Basic and acidic residues" evidence="1">
    <location>
        <begin position="2570"/>
        <end position="2599"/>
    </location>
</feature>
<dbReference type="InterPro" id="IPR002999">
    <property type="entry name" value="Tudor"/>
</dbReference>
<feature type="compositionally biased region" description="Polar residues" evidence="1">
    <location>
        <begin position="2447"/>
        <end position="2458"/>
    </location>
</feature>
<feature type="compositionally biased region" description="Basic and acidic residues" evidence="1">
    <location>
        <begin position="2550"/>
        <end position="2561"/>
    </location>
</feature>
<feature type="region of interest" description="Disordered" evidence="1">
    <location>
        <begin position="1068"/>
        <end position="1153"/>
    </location>
</feature>
<organism evidence="3 4">
    <name type="scientific">Holothuria leucospilota</name>
    <name type="common">Black long sea cucumber</name>
    <name type="synonym">Mertensiothuria leucospilota</name>
    <dbReference type="NCBI Taxonomy" id="206669"/>
    <lineage>
        <taxon>Eukaryota</taxon>
        <taxon>Metazoa</taxon>
        <taxon>Echinodermata</taxon>
        <taxon>Eleutherozoa</taxon>
        <taxon>Echinozoa</taxon>
        <taxon>Holothuroidea</taxon>
        <taxon>Aspidochirotacea</taxon>
        <taxon>Aspidochirotida</taxon>
        <taxon>Holothuriidae</taxon>
        <taxon>Holothuria</taxon>
    </lineage>
</organism>
<evidence type="ECO:0000313" key="4">
    <source>
        <dbReference type="Proteomes" id="UP001152320"/>
    </source>
</evidence>
<dbReference type="FunFam" id="2.30.30.140:FF:000018">
    <property type="entry name" value="Serine/threonine-protein kinase 31"/>
    <property type="match status" value="9"/>
</dbReference>
<name>A0A9Q1H4Q0_HOLLE</name>
<feature type="compositionally biased region" description="Low complexity" evidence="1">
    <location>
        <begin position="1086"/>
        <end position="1097"/>
    </location>
</feature>
<dbReference type="Gene3D" id="2.40.50.90">
    <property type="match status" value="11"/>
</dbReference>
<feature type="compositionally biased region" description="Basic and acidic residues" evidence="1">
    <location>
        <begin position="2528"/>
        <end position="2542"/>
    </location>
</feature>
<dbReference type="EMBL" id="JAIZAY010000011">
    <property type="protein sequence ID" value="KAJ8033209.1"/>
    <property type="molecule type" value="Genomic_DNA"/>
</dbReference>
<feature type="domain" description="Tudor" evidence="2">
    <location>
        <begin position="1613"/>
        <end position="1671"/>
    </location>
</feature>
<accession>A0A9Q1H4Q0</accession>
<feature type="compositionally biased region" description="Acidic residues" evidence="1">
    <location>
        <begin position="2614"/>
        <end position="2638"/>
    </location>
</feature>
<feature type="compositionally biased region" description="Basic and acidic residues" evidence="1">
    <location>
        <begin position="2486"/>
        <end position="2505"/>
    </location>
</feature>
<dbReference type="SUPFAM" id="SSF63748">
    <property type="entry name" value="Tudor/PWWP/MBT"/>
    <property type="match status" value="11"/>
</dbReference>
<feature type="compositionally biased region" description="Acidic residues" evidence="1">
    <location>
        <begin position="2472"/>
        <end position="2481"/>
    </location>
</feature>
<feature type="domain" description="Tudor" evidence="2">
    <location>
        <begin position="2041"/>
        <end position="2099"/>
    </location>
</feature>
<feature type="domain" description="Tudor" evidence="2">
    <location>
        <begin position="281"/>
        <end position="340"/>
    </location>
</feature>
<proteinExistence type="predicted"/>
<dbReference type="CDD" id="cd20379">
    <property type="entry name" value="Tudor_dTUD-like"/>
    <property type="match status" value="1"/>
</dbReference>
<keyword evidence="4" id="KW-1185">Reference proteome</keyword>
<dbReference type="PANTHER" id="PTHR22948">
    <property type="entry name" value="TUDOR DOMAIN CONTAINING PROTEIN"/>
    <property type="match status" value="1"/>
</dbReference>